<dbReference type="PANTHER" id="PTHR38015">
    <property type="entry name" value="BLR6086 PROTEIN"/>
    <property type="match status" value="1"/>
</dbReference>
<proteinExistence type="predicted"/>
<comment type="catalytic activity">
    <reaction evidence="3">
        <text>6-phospho-D-gluconate + NADP(+) = D-ribulose 5-phosphate + CO2 + NADPH</text>
        <dbReference type="Rhea" id="RHEA:10116"/>
        <dbReference type="ChEBI" id="CHEBI:16526"/>
        <dbReference type="ChEBI" id="CHEBI:57783"/>
        <dbReference type="ChEBI" id="CHEBI:58121"/>
        <dbReference type="ChEBI" id="CHEBI:58349"/>
        <dbReference type="ChEBI" id="CHEBI:58759"/>
        <dbReference type="EC" id="1.1.1.44"/>
    </reaction>
</comment>
<dbReference type="InterPro" id="IPR013332">
    <property type="entry name" value="KPR_N"/>
</dbReference>
<reference evidence="6 7" key="1">
    <citation type="submission" date="2018-08" db="EMBL/GenBank/DDBJ databases">
        <title>Genomic Encyclopedia of Type Strains, Phase IV (KMG-IV): sequencing the most valuable type-strain genomes for metagenomic binning, comparative biology and taxonomic classification.</title>
        <authorList>
            <person name="Goeker M."/>
        </authorList>
    </citation>
    <scope>NUCLEOTIDE SEQUENCE [LARGE SCALE GENOMIC DNA]</scope>
    <source>
        <strain evidence="6 7">DSM 17274</strain>
    </source>
</reference>
<evidence type="ECO:0000259" key="4">
    <source>
        <dbReference type="Pfam" id="PF02317"/>
    </source>
</evidence>
<dbReference type="SUPFAM" id="SSF51735">
    <property type="entry name" value="NAD(P)-binding Rossmann-fold domains"/>
    <property type="match status" value="1"/>
</dbReference>
<dbReference type="InterPro" id="IPR013328">
    <property type="entry name" value="6PGD_dom2"/>
</dbReference>
<dbReference type="RefSeq" id="WP_115885631.1">
    <property type="nucleotide sequence ID" value="NZ_CBCSHX010000004.1"/>
</dbReference>
<dbReference type="EMBL" id="QUMW01000013">
    <property type="protein sequence ID" value="REG23476.1"/>
    <property type="molecule type" value="Genomic_DNA"/>
</dbReference>
<dbReference type="Proteomes" id="UP000257076">
    <property type="component" value="Unassembled WGS sequence"/>
</dbReference>
<dbReference type="InterPro" id="IPR003421">
    <property type="entry name" value="Opine_DH"/>
</dbReference>
<evidence type="ECO:0000313" key="6">
    <source>
        <dbReference type="EMBL" id="REG23476.1"/>
    </source>
</evidence>
<comment type="caution">
    <text evidence="6">The sequence shown here is derived from an EMBL/GenBank/DDBJ whole genome shotgun (WGS) entry which is preliminary data.</text>
</comment>
<dbReference type="InterPro" id="IPR008927">
    <property type="entry name" value="6-PGluconate_DH-like_C_sf"/>
</dbReference>
<keyword evidence="7" id="KW-1185">Reference proteome</keyword>
<dbReference type="SUPFAM" id="SSF48179">
    <property type="entry name" value="6-phosphogluconate dehydrogenase C-terminal domain-like"/>
    <property type="match status" value="1"/>
</dbReference>
<dbReference type="Gene3D" id="3.40.50.720">
    <property type="entry name" value="NAD(P)-binding Rossmann-like Domain"/>
    <property type="match status" value="1"/>
</dbReference>
<dbReference type="AlphaFoldDB" id="A0A3E0AUN6"/>
<name>A0A3E0AUN6_9STAP</name>
<dbReference type="InterPro" id="IPR036291">
    <property type="entry name" value="NAD(P)-bd_dom_sf"/>
</dbReference>
<accession>A0A3E0AUN6</accession>
<protein>
    <recommendedName>
        <fullName evidence="2">6-phosphogluconate dehydrogenase, decarboxylating</fullName>
        <ecNumber evidence="1">1.1.1.44</ecNumber>
    </recommendedName>
</protein>
<evidence type="ECO:0000259" key="5">
    <source>
        <dbReference type="Pfam" id="PF02558"/>
    </source>
</evidence>
<feature type="domain" description="Opine dehydrogenase" evidence="4">
    <location>
        <begin position="189"/>
        <end position="335"/>
    </location>
</feature>
<dbReference type="EC" id="1.1.1.44" evidence="1"/>
<organism evidence="6 7">
    <name type="scientific">Jeotgalicoccus halotolerans</name>
    <dbReference type="NCBI Taxonomy" id="157227"/>
    <lineage>
        <taxon>Bacteria</taxon>
        <taxon>Bacillati</taxon>
        <taxon>Bacillota</taxon>
        <taxon>Bacilli</taxon>
        <taxon>Bacillales</taxon>
        <taxon>Staphylococcaceae</taxon>
        <taxon>Jeotgalicoccus</taxon>
    </lineage>
</organism>
<feature type="domain" description="Ketopantoate reductase N-terminal" evidence="5">
    <location>
        <begin position="6"/>
        <end position="116"/>
    </location>
</feature>
<dbReference type="OrthoDB" id="1073746at2"/>
<sequence length="364" mass="39918">MTVSKIAILGAGNGGITAAADLSQRGFEVVLFENELFASNLEKIDENGGIFLQEKGEENFIEVHQVTTDIKEAVKDADVIMLTVPGFAIESMAEMLAPAVKEEQVIFLNGAGAMGALRFVNKARSLGIEKNFKIGETNSLAYGTRAFPEEAKVELGLRVKKLFFAAYPAEATEELLEICRELYQCLVPAENVLHSTMENGNPEVHPGPSLLNAGRIDYSNGEFYLYKEGITKHTVRLLRGIEAERIAIGKAFGFELEDAITSRYNRGYFETSEGTLQELFNKSEVYGAIKGPTEVDSRYFTEDISDGLVFWSELGETAGIATPNIDAVITIGGTILERDFYSEGLTLSKLGLTEVSVQELLRKL</sequence>
<dbReference type="Pfam" id="PF02317">
    <property type="entry name" value="Octopine_DH"/>
    <property type="match status" value="1"/>
</dbReference>
<evidence type="ECO:0000313" key="7">
    <source>
        <dbReference type="Proteomes" id="UP000257076"/>
    </source>
</evidence>
<evidence type="ECO:0000256" key="3">
    <source>
        <dbReference type="ARBA" id="ARBA00048640"/>
    </source>
</evidence>
<dbReference type="InterPro" id="IPR051729">
    <property type="entry name" value="Opine/Lysopine_DH"/>
</dbReference>
<dbReference type="Gene3D" id="1.10.1040.10">
    <property type="entry name" value="N-(1-d-carboxylethyl)-l-norvaline Dehydrogenase, domain 2"/>
    <property type="match status" value="1"/>
</dbReference>
<dbReference type="PANTHER" id="PTHR38015:SF1">
    <property type="entry name" value="OPINE DEHYDROGENASE DOMAIN-CONTAINING PROTEIN"/>
    <property type="match status" value="1"/>
</dbReference>
<gene>
    <name evidence="6" type="ORF">DFR63_1852</name>
</gene>
<dbReference type="GO" id="GO:0004616">
    <property type="term" value="F:phosphogluconate dehydrogenase (decarboxylating) activity"/>
    <property type="evidence" value="ECO:0007669"/>
    <property type="project" value="UniProtKB-EC"/>
</dbReference>
<evidence type="ECO:0000256" key="2">
    <source>
        <dbReference type="ARBA" id="ARBA00018193"/>
    </source>
</evidence>
<evidence type="ECO:0000256" key="1">
    <source>
        <dbReference type="ARBA" id="ARBA00013011"/>
    </source>
</evidence>
<dbReference type="Pfam" id="PF02558">
    <property type="entry name" value="ApbA"/>
    <property type="match status" value="1"/>
</dbReference>